<keyword evidence="11" id="KW-1185">Reference proteome</keyword>
<dbReference type="Pfam" id="PF09335">
    <property type="entry name" value="VTT_dom"/>
    <property type="match status" value="1"/>
</dbReference>
<keyword evidence="3 7" id="KW-1003">Cell membrane</keyword>
<evidence type="ECO:0000259" key="9">
    <source>
        <dbReference type="Pfam" id="PF09335"/>
    </source>
</evidence>
<comment type="caution">
    <text evidence="10">The sequence shown here is derived from an EMBL/GenBank/DDBJ whole genome shotgun (WGS) entry which is preliminary data.</text>
</comment>
<comment type="subcellular location">
    <subcellularLocation>
        <location evidence="1 7">Cell membrane</location>
        <topology evidence="1 7">Multi-pass membrane protein</topology>
    </subcellularLocation>
</comment>
<comment type="similarity">
    <text evidence="2 7">Belongs to the DedA family.</text>
</comment>
<keyword evidence="4 7" id="KW-0812">Transmembrane</keyword>
<organism evidence="10 11">
    <name type="scientific">Cellulomonas chitinilytica</name>
    <dbReference type="NCBI Taxonomy" id="398759"/>
    <lineage>
        <taxon>Bacteria</taxon>
        <taxon>Bacillati</taxon>
        <taxon>Actinomycetota</taxon>
        <taxon>Actinomycetes</taxon>
        <taxon>Micrococcales</taxon>
        <taxon>Cellulomonadaceae</taxon>
        <taxon>Cellulomonas</taxon>
    </lineage>
</organism>
<gene>
    <name evidence="10" type="ORF">Cch01nite_01870</name>
</gene>
<sequence>MLEAWALALAGSPWVFVVLYLFAAVDGFFPPVPSESVVIAMATLAMSTGAPNLALVMLVAAAGAFTGDQIAYQIGRMVKVRELRFMRGPRGRAALDWAGRALAERGPSFIIAARYIPVGRVAVNMTAGTLQYPRRRFVGLTALAAVTWALYSTAIGVGAGAWLGGHPWVAIAVGVVGGFLIGMLVDWVLRHGRVTLDRLRGRGPRHGDVPPAGPRAVGDLTPVPPTSLDREVTERSRSEPAA</sequence>
<accession>A0A919TY91</accession>
<name>A0A919TY91_9CELL</name>
<dbReference type="InterPro" id="IPR032818">
    <property type="entry name" value="DedA-like"/>
</dbReference>
<evidence type="ECO:0000256" key="7">
    <source>
        <dbReference type="RuleBase" id="RU367016"/>
    </source>
</evidence>
<feature type="transmembrane region" description="Helical" evidence="7">
    <location>
        <begin position="7"/>
        <end position="25"/>
    </location>
</feature>
<evidence type="ECO:0000256" key="6">
    <source>
        <dbReference type="ARBA" id="ARBA00023136"/>
    </source>
</evidence>
<keyword evidence="6 7" id="KW-0472">Membrane</keyword>
<dbReference type="RefSeq" id="WP_239069706.1">
    <property type="nucleotide sequence ID" value="NZ_BONK01000001.1"/>
</dbReference>
<dbReference type="AlphaFoldDB" id="A0A919TY91"/>
<evidence type="ECO:0000256" key="2">
    <source>
        <dbReference type="ARBA" id="ARBA00010792"/>
    </source>
</evidence>
<dbReference type="PANTHER" id="PTHR30353:SF0">
    <property type="entry name" value="TRANSMEMBRANE PROTEIN"/>
    <property type="match status" value="1"/>
</dbReference>
<feature type="domain" description="VTT" evidence="9">
    <location>
        <begin position="33"/>
        <end position="156"/>
    </location>
</feature>
<dbReference type="EMBL" id="BONK01000001">
    <property type="protein sequence ID" value="GIG19463.1"/>
    <property type="molecule type" value="Genomic_DNA"/>
</dbReference>
<dbReference type="Proteomes" id="UP000632740">
    <property type="component" value="Unassembled WGS sequence"/>
</dbReference>
<feature type="compositionally biased region" description="Basic and acidic residues" evidence="8">
    <location>
        <begin position="228"/>
        <end position="242"/>
    </location>
</feature>
<proteinExistence type="inferred from homology"/>
<evidence type="ECO:0000256" key="5">
    <source>
        <dbReference type="ARBA" id="ARBA00022989"/>
    </source>
</evidence>
<feature type="transmembrane region" description="Helical" evidence="7">
    <location>
        <begin position="37"/>
        <end position="67"/>
    </location>
</feature>
<feature type="transmembrane region" description="Helical" evidence="7">
    <location>
        <begin position="137"/>
        <end position="162"/>
    </location>
</feature>
<evidence type="ECO:0000313" key="11">
    <source>
        <dbReference type="Proteomes" id="UP000632740"/>
    </source>
</evidence>
<keyword evidence="5 7" id="KW-1133">Transmembrane helix</keyword>
<dbReference type="PANTHER" id="PTHR30353">
    <property type="entry name" value="INNER MEMBRANE PROTEIN DEDA-RELATED"/>
    <property type="match status" value="1"/>
</dbReference>
<protein>
    <submittedName>
        <fullName evidence="10">Membrane protein</fullName>
    </submittedName>
</protein>
<dbReference type="GO" id="GO:0005886">
    <property type="term" value="C:plasma membrane"/>
    <property type="evidence" value="ECO:0007669"/>
    <property type="project" value="UniProtKB-SubCell"/>
</dbReference>
<evidence type="ECO:0000256" key="4">
    <source>
        <dbReference type="ARBA" id="ARBA00022692"/>
    </source>
</evidence>
<feature type="transmembrane region" description="Helical" evidence="7">
    <location>
        <begin position="168"/>
        <end position="189"/>
    </location>
</feature>
<evidence type="ECO:0000313" key="10">
    <source>
        <dbReference type="EMBL" id="GIG19463.1"/>
    </source>
</evidence>
<evidence type="ECO:0000256" key="3">
    <source>
        <dbReference type="ARBA" id="ARBA00022475"/>
    </source>
</evidence>
<feature type="region of interest" description="Disordered" evidence="8">
    <location>
        <begin position="200"/>
        <end position="242"/>
    </location>
</feature>
<dbReference type="InterPro" id="IPR032816">
    <property type="entry name" value="VTT_dom"/>
</dbReference>
<evidence type="ECO:0000256" key="8">
    <source>
        <dbReference type="SAM" id="MobiDB-lite"/>
    </source>
</evidence>
<evidence type="ECO:0000256" key="1">
    <source>
        <dbReference type="ARBA" id="ARBA00004651"/>
    </source>
</evidence>
<reference evidence="10" key="1">
    <citation type="submission" date="2021-01" db="EMBL/GenBank/DDBJ databases">
        <title>Whole genome shotgun sequence of Cellulomonas chitinilytica NBRC 110799.</title>
        <authorList>
            <person name="Komaki H."/>
            <person name="Tamura T."/>
        </authorList>
    </citation>
    <scope>NUCLEOTIDE SEQUENCE</scope>
    <source>
        <strain evidence="10">NBRC 110799</strain>
    </source>
</reference>